<feature type="non-terminal residue" evidence="3">
    <location>
        <position position="237"/>
    </location>
</feature>
<dbReference type="AlphaFoldDB" id="A0A382SPM1"/>
<dbReference type="InterPro" id="IPR036291">
    <property type="entry name" value="NAD(P)-bd_dom_sf"/>
</dbReference>
<evidence type="ECO:0000256" key="1">
    <source>
        <dbReference type="ARBA" id="ARBA00023002"/>
    </source>
</evidence>
<dbReference type="PANTHER" id="PTHR43818">
    <property type="entry name" value="BCDNA.GH03377"/>
    <property type="match status" value="1"/>
</dbReference>
<keyword evidence="1" id="KW-0560">Oxidoreductase</keyword>
<evidence type="ECO:0000313" key="3">
    <source>
        <dbReference type="EMBL" id="SVD11753.1"/>
    </source>
</evidence>
<evidence type="ECO:0000259" key="2">
    <source>
        <dbReference type="Pfam" id="PF01408"/>
    </source>
</evidence>
<dbReference type="PANTHER" id="PTHR43818:SF11">
    <property type="entry name" value="BCDNA.GH03377"/>
    <property type="match status" value="1"/>
</dbReference>
<dbReference type="Pfam" id="PF01408">
    <property type="entry name" value="GFO_IDH_MocA"/>
    <property type="match status" value="1"/>
</dbReference>
<sequence length="237" mass="25539">MTSTNTRRYRVAIVGGAGMWGRHYLTAAVAHEQCDTILVDTSDRRDEFAEHNGVTDVYRTLDELFAVEVPDVVCCILPVQVAPPMVLACVEAGVKVVSCEKPIAVELAEADKIVDVCRENGVAFGCATAHWEVPLLRETAAWLASGEFGEVTGVAIPGGLPVEVSGAGCVQLTQMRGLTGAEIEWVEGYELPSVDSYRAPEASDIEADCPAYGRLGLSNGVICEIPEPRDEMRVRCR</sequence>
<feature type="domain" description="Gfo/Idh/MocA-like oxidoreductase N-terminal" evidence="2">
    <location>
        <begin position="10"/>
        <end position="124"/>
    </location>
</feature>
<reference evidence="3" key="1">
    <citation type="submission" date="2018-05" db="EMBL/GenBank/DDBJ databases">
        <authorList>
            <person name="Lanie J.A."/>
            <person name="Ng W.-L."/>
            <person name="Kazmierczak K.M."/>
            <person name="Andrzejewski T.M."/>
            <person name="Davidsen T.M."/>
            <person name="Wayne K.J."/>
            <person name="Tettelin H."/>
            <person name="Glass J.I."/>
            <person name="Rusch D."/>
            <person name="Podicherti R."/>
            <person name="Tsui H.-C.T."/>
            <person name="Winkler M.E."/>
        </authorList>
    </citation>
    <scope>NUCLEOTIDE SEQUENCE</scope>
</reference>
<dbReference type="Gene3D" id="3.40.50.720">
    <property type="entry name" value="NAD(P)-binding Rossmann-like Domain"/>
    <property type="match status" value="1"/>
</dbReference>
<organism evidence="3">
    <name type="scientific">marine metagenome</name>
    <dbReference type="NCBI Taxonomy" id="408172"/>
    <lineage>
        <taxon>unclassified sequences</taxon>
        <taxon>metagenomes</taxon>
        <taxon>ecological metagenomes</taxon>
    </lineage>
</organism>
<dbReference type="GO" id="GO:0016491">
    <property type="term" value="F:oxidoreductase activity"/>
    <property type="evidence" value="ECO:0007669"/>
    <property type="project" value="UniProtKB-KW"/>
</dbReference>
<accession>A0A382SPM1</accession>
<protein>
    <recommendedName>
        <fullName evidence="2">Gfo/Idh/MocA-like oxidoreductase N-terminal domain-containing protein</fullName>
    </recommendedName>
</protein>
<dbReference type="SUPFAM" id="SSF51735">
    <property type="entry name" value="NAD(P)-binding Rossmann-fold domains"/>
    <property type="match status" value="1"/>
</dbReference>
<dbReference type="GO" id="GO:0000166">
    <property type="term" value="F:nucleotide binding"/>
    <property type="evidence" value="ECO:0007669"/>
    <property type="project" value="InterPro"/>
</dbReference>
<name>A0A382SPM1_9ZZZZ</name>
<proteinExistence type="predicted"/>
<dbReference type="InterPro" id="IPR000683">
    <property type="entry name" value="Gfo/Idh/MocA-like_OxRdtase_N"/>
</dbReference>
<dbReference type="EMBL" id="UINC01130596">
    <property type="protein sequence ID" value="SVD11753.1"/>
    <property type="molecule type" value="Genomic_DNA"/>
</dbReference>
<gene>
    <name evidence="3" type="ORF">METZ01_LOCUS364607</name>
</gene>
<dbReference type="InterPro" id="IPR050463">
    <property type="entry name" value="Gfo/Idh/MocA_oxidrdct_glycsds"/>
</dbReference>